<protein>
    <recommendedName>
        <fullName evidence="2">Retrovirus-related Pol polyprotein from transposon TNT 1-94-like beta-barrel domain-containing protein</fullName>
    </recommendedName>
</protein>
<evidence type="ECO:0000256" key="1">
    <source>
        <dbReference type="SAM" id="MobiDB-lite"/>
    </source>
</evidence>
<proteinExistence type="predicted"/>
<sequence length="367" mass="41444">MKAVFTQMETEVDQCSIDKKCLEIQKKELLLENDKLLEQILSQDIVCTVMHSSDILVDNCDIMQKSYVDEYNECKSVSECAEAMNMSKVIALGMYKLDLKPLSPKLKQNREAHLAYLKQTNEHANILQWIVEQTRALKPLDNDLDYACKFATRVYELLEYVSATCRSSKTKSEKLVAVTPINMNRKVRFVEPSTSTSNTQKQVDLSKTKDTHKPLVPSTGVISYTNASGSNPRSNSRKNRISHASSSNLKNKKVEDHPRNIKTSLDNKNRVSICNASTKHDVLQIVLWYLDPGCSKHVTGQHSQLINFVSKFLGTVIFGNDQVAVIMGYGDYQIGNVTILRVYYVEGLGHNSYSMGQFCDSYLDVAF</sequence>
<feature type="compositionally biased region" description="Polar residues" evidence="1">
    <location>
        <begin position="192"/>
        <end position="203"/>
    </location>
</feature>
<feature type="compositionally biased region" description="Polar residues" evidence="1">
    <location>
        <begin position="220"/>
        <end position="234"/>
    </location>
</feature>
<evidence type="ECO:0000313" key="3">
    <source>
        <dbReference type="EMBL" id="GJT37135.1"/>
    </source>
</evidence>
<dbReference type="EMBL" id="BQNB010015198">
    <property type="protein sequence ID" value="GJT37135.1"/>
    <property type="molecule type" value="Genomic_DNA"/>
</dbReference>
<evidence type="ECO:0000259" key="2">
    <source>
        <dbReference type="Pfam" id="PF22936"/>
    </source>
</evidence>
<comment type="caution">
    <text evidence="3">The sequence shown here is derived from an EMBL/GenBank/DDBJ whole genome shotgun (WGS) entry which is preliminary data.</text>
</comment>
<keyword evidence="4" id="KW-1185">Reference proteome</keyword>
<dbReference type="InterPro" id="IPR054722">
    <property type="entry name" value="PolX-like_BBD"/>
</dbReference>
<name>A0ABQ5DDV0_9ASTR</name>
<feature type="compositionally biased region" description="Basic and acidic residues" evidence="1">
    <location>
        <begin position="252"/>
        <end position="261"/>
    </location>
</feature>
<reference evidence="3" key="1">
    <citation type="journal article" date="2022" name="Int. J. Mol. Sci.">
        <title>Draft Genome of Tanacetum Coccineum: Genomic Comparison of Closely Related Tanacetum-Family Plants.</title>
        <authorList>
            <person name="Yamashiro T."/>
            <person name="Shiraishi A."/>
            <person name="Nakayama K."/>
            <person name="Satake H."/>
        </authorList>
    </citation>
    <scope>NUCLEOTIDE SEQUENCE</scope>
</reference>
<feature type="domain" description="Retrovirus-related Pol polyprotein from transposon TNT 1-94-like beta-barrel" evidence="2">
    <location>
        <begin position="288"/>
        <end position="359"/>
    </location>
</feature>
<feature type="region of interest" description="Disordered" evidence="1">
    <location>
        <begin position="189"/>
        <end position="261"/>
    </location>
</feature>
<evidence type="ECO:0000313" key="4">
    <source>
        <dbReference type="Proteomes" id="UP001151760"/>
    </source>
</evidence>
<reference evidence="3" key="2">
    <citation type="submission" date="2022-01" db="EMBL/GenBank/DDBJ databases">
        <authorList>
            <person name="Yamashiro T."/>
            <person name="Shiraishi A."/>
            <person name="Satake H."/>
            <person name="Nakayama K."/>
        </authorList>
    </citation>
    <scope>NUCLEOTIDE SEQUENCE</scope>
</reference>
<feature type="compositionally biased region" description="Basic and acidic residues" evidence="1">
    <location>
        <begin position="204"/>
        <end position="213"/>
    </location>
</feature>
<dbReference type="Pfam" id="PF22936">
    <property type="entry name" value="Pol_BBD"/>
    <property type="match status" value="1"/>
</dbReference>
<gene>
    <name evidence="3" type="ORF">Tco_0937000</name>
</gene>
<accession>A0ABQ5DDV0</accession>
<dbReference type="Proteomes" id="UP001151760">
    <property type="component" value="Unassembled WGS sequence"/>
</dbReference>
<organism evidence="3 4">
    <name type="scientific">Tanacetum coccineum</name>
    <dbReference type="NCBI Taxonomy" id="301880"/>
    <lineage>
        <taxon>Eukaryota</taxon>
        <taxon>Viridiplantae</taxon>
        <taxon>Streptophyta</taxon>
        <taxon>Embryophyta</taxon>
        <taxon>Tracheophyta</taxon>
        <taxon>Spermatophyta</taxon>
        <taxon>Magnoliopsida</taxon>
        <taxon>eudicotyledons</taxon>
        <taxon>Gunneridae</taxon>
        <taxon>Pentapetalae</taxon>
        <taxon>asterids</taxon>
        <taxon>campanulids</taxon>
        <taxon>Asterales</taxon>
        <taxon>Asteraceae</taxon>
        <taxon>Asteroideae</taxon>
        <taxon>Anthemideae</taxon>
        <taxon>Anthemidinae</taxon>
        <taxon>Tanacetum</taxon>
    </lineage>
</organism>